<keyword evidence="6" id="KW-0508">mRNA splicing</keyword>
<dbReference type="PANTHER" id="PTHR12111">
    <property type="entry name" value="SPLICING FACTOR YJU2"/>
    <property type="match status" value="1"/>
</dbReference>
<evidence type="ECO:0000256" key="9">
    <source>
        <dbReference type="SAM" id="MobiDB-lite"/>
    </source>
</evidence>
<feature type="binding site" evidence="8">
    <location>
        <position position="43"/>
    </location>
    <ligand>
        <name>Zn(2+)</name>
        <dbReference type="ChEBI" id="CHEBI:29105"/>
    </ligand>
</feature>
<feature type="region of interest" description="Disordered" evidence="9">
    <location>
        <begin position="222"/>
        <end position="339"/>
    </location>
</feature>
<dbReference type="GO" id="GO:0000349">
    <property type="term" value="P:generation of catalytic spliceosome for first transesterification step"/>
    <property type="evidence" value="ECO:0007669"/>
    <property type="project" value="UniProtKB-UniRule"/>
</dbReference>
<dbReference type="PANTHER" id="PTHR12111:SF1">
    <property type="entry name" value="SPLICING FACTOR YJU2"/>
    <property type="match status" value="1"/>
</dbReference>
<comment type="caution">
    <text evidence="10">The sequence shown here is derived from an EMBL/GenBank/DDBJ whole genome shotgun (WGS) entry which is preliminary data.</text>
</comment>
<feature type="binding site" evidence="8">
    <location>
        <position position="83"/>
    </location>
    <ligand>
        <name>Zn(2+)</name>
        <dbReference type="ChEBI" id="CHEBI:29105"/>
    </ligand>
</feature>
<evidence type="ECO:0000256" key="7">
    <source>
        <dbReference type="ARBA" id="ARBA00023242"/>
    </source>
</evidence>
<dbReference type="HAMAP" id="MF_03226">
    <property type="entry name" value="YJU2"/>
    <property type="match status" value="1"/>
</dbReference>
<dbReference type="Pfam" id="PF04502">
    <property type="entry name" value="Saf4_Yju2"/>
    <property type="match status" value="1"/>
</dbReference>
<keyword evidence="4 8" id="KW-0747">Spliceosome</keyword>
<proteinExistence type="inferred from homology"/>
<accession>A0AAV7ZCY7</accession>
<evidence type="ECO:0000256" key="4">
    <source>
        <dbReference type="ARBA" id="ARBA00022728"/>
    </source>
</evidence>
<dbReference type="AlphaFoldDB" id="A0AAV7ZCY7"/>
<sequence>MAERKVLIKYYPKNFDYRKIPKVKLVENKQHKVRMMMPMTVVCNNCNERIGVGKKFNSRKETIKGETYCGIRIFRFYLRCPQCSSEVTIKTDPEHLDYLPEFGCKRAWEPWKFHKEKQLELDKKKEEEEEGDIMRTLENRTKESKREMDILESLDEIRAINDEHNKLDLDQMLFLLNQKFENFGTSLPKKELDIIEKIDFQKIPKYINNRTELGTSLFKQFSKKRKQNDIEKNPENTTQKENQNNKIENKNKTENGNKTENEEGNKTKNDQKPKNQNTFQLFGATITTKKVGESKNEKENKKKKDLKNLRKRQVSLCFYSDTESDNESGSDSESGSESD</sequence>
<evidence type="ECO:0000256" key="1">
    <source>
        <dbReference type="ARBA" id="ARBA00004123"/>
    </source>
</evidence>
<dbReference type="GO" id="GO:0046872">
    <property type="term" value="F:metal ion binding"/>
    <property type="evidence" value="ECO:0007669"/>
    <property type="project" value="UniProtKB-KW"/>
</dbReference>
<evidence type="ECO:0000256" key="2">
    <source>
        <dbReference type="ARBA" id="ARBA00022664"/>
    </source>
</evidence>
<evidence type="ECO:0000313" key="11">
    <source>
        <dbReference type="Proteomes" id="UP001146793"/>
    </source>
</evidence>
<reference evidence="10" key="1">
    <citation type="submission" date="2022-08" db="EMBL/GenBank/DDBJ databases">
        <title>Novel sulphate-reducing endosymbionts in the free-living metamonad Anaeramoeba.</title>
        <authorList>
            <person name="Jerlstrom-Hultqvist J."/>
            <person name="Cepicka I."/>
            <person name="Gallot-Lavallee L."/>
            <person name="Salas-Leiva D."/>
            <person name="Curtis B.A."/>
            <person name="Zahonova K."/>
            <person name="Pipaliya S."/>
            <person name="Dacks J."/>
            <person name="Roger A.J."/>
        </authorList>
    </citation>
    <scope>NUCLEOTIDE SEQUENCE</scope>
    <source>
        <strain evidence="10">Busselton2</strain>
    </source>
</reference>
<evidence type="ECO:0000256" key="3">
    <source>
        <dbReference type="ARBA" id="ARBA00022723"/>
    </source>
</evidence>
<evidence type="ECO:0000256" key="5">
    <source>
        <dbReference type="ARBA" id="ARBA00022833"/>
    </source>
</evidence>
<keyword evidence="2" id="KW-0507">mRNA processing</keyword>
<dbReference type="Proteomes" id="UP001146793">
    <property type="component" value="Unassembled WGS sequence"/>
</dbReference>
<keyword evidence="3 8" id="KW-0479">Metal-binding</keyword>
<keyword evidence="5 8" id="KW-0862">Zinc</keyword>
<organism evidence="10 11">
    <name type="scientific">Anaeramoeba flamelloides</name>
    <dbReference type="NCBI Taxonomy" id="1746091"/>
    <lineage>
        <taxon>Eukaryota</taxon>
        <taxon>Metamonada</taxon>
        <taxon>Anaeramoebidae</taxon>
        <taxon>Anaeramoeba</taxon>
    </lineage>
</organism>
<dbReference type="InterPro" id="IPR043701">
    <property type="entry name" value="Yju2"/>
</dbReference>
<comment type="similarity">
    <text evidence="8">Belongs to the CWC16 family. YJU2 subfamily.</text>
</comment>
<evidence type="ECO:0000313" key="10">
    <source>
        <dbReference type="EMBL" id="KAJ3439040.1"/>
    </source>
</evidence>
<feature type="compositionally biased region" description="Basic and acidic residues" evidence="9">
    <location>
        <begin position="247"/>
        <end position="273"/>
    </location>
</feature>
<feature type="binding site" evidence="8">
    <location>
        <position position="46"/>
    </location>
    <ligand>
        <name>Zn(2+)</name>
        <dbReference type="ChEBI" id="CHEBI:29105"/>
    </ligand>
</feature>
<feature type="compositionally biased region" description="Acidic residues" evidence="9">
    <location>
        <begin position="322"/>
        <end position="339"/>
    </location>
</feature>
<gene>
    <name evidence="10" type="ORF">M0812_15057</name>
</gene>
<comment type="subunit">
    <text evidence="8">Component of the spliceosome. Present in the activated B complex, the catalytically activated B* complex which catalyzes the branching, the catalytic step 1 C complex catalyzing the exon ligation, and the postcatalytic P complex containing the ligated exons (mRNA) and the excised lariat intron.</text>
</comment>
<keyword evidence="7 8" id="KW-0539">Nucleus</keyword>
<evidence type="ECO:0000256" key="8">
    <source>
        <dbReference type="HAMAP-Rule" id="MF_03226"/>
    </source>
</evidence>
<dbReference type="EMBL" id="JANTQA010000032">
    <property type="protein sequence ID" value="KAJ3439040.1"/>
    <property type="molecule type" value="Genomic_DNA"/>
</dbReference>
<evidence type="ECO:0000256" key="6">
    <source>
        <dbReference type="ARBA" id="ARBA00023187"/>
    </source>
</evidence>
<feature type="binding site" evidence="8">
    <location>
        <position position="80"/>
    </location>
    <ligand>
        <name>Zn(2+)</name>
        <dbReference type="ChEBI" id="CHEBI:29105"/>
    </ligand>
</feature>
<dbReference type="GO" id="GO:0071006">
    <property type="term" value="C:U2-type catalytic step 1 spliceosome"/>
    <property type="evidence" value="ECO:0007669"/>
    <property type="project" value="UniProtKB-UniRule"/>
</dbReference>
<feature type="compositionally biased region" description="Basic and acidic residues" evidence="9">
    <location>
        <begin position="290"/>
        <end position="308"/>
    </location>
</feature>
<comment type="subcellular location">
    <subcellularLocation>
        <location evidence="1 8">Nucleus</location>
    </subcellularLocation>
</comment>
<name>A0AAV7ZCY7_9EUKA</name>
<comment type="function">
    <text evidence="8">Part of the spliceosome which catalyzes two sequential transesterification reactions, first the excision of the non-coding intron from pre-mRNA and then the ligation of the coding exons to form the mature mRNA. Plays a role in stabilizing the structure of the spliceosome catalytic core and docking of the branch helix into the active site, producing 5'-exon and lariat intron-3'-intermediates.</text>
</comment>
<dbReference type="InterPro" id="IPR007590">
    <property type="entry name" value="Saf4/Yju2"/>
</dbReference>
<protein>
    <recommendedName>
        <fullName evidence="8">Splicing factor YJU2</fullName>
    </recommendedName>
</protein>
<feature type="compositionally biased region" description="Polar residues" evidence="9">
    <location>
        <begin position="274"/>
        <end position="288"/>
    </location>
</feature>